<dbReference type="InterPro" id="IPR024084">
    <property type="entry name" value="IsoPropMal-DH-like_dom"/>
</dbReference>
<evidence type="ECO:0000313" key="5">
    <source>
        <dbReference type="Proteomes" id="UP000799537"/>
    </source>
</evidence>
<dbReference type="OrthoDB" id="10261637at2759"/>
<accession>A0A6A6CW83</accession>
<dbReference type="SMART" id="SM01329">
    <property type="entry name" value="Iso_dh"/>
    <property type="match status" value="1"/>
</dbReference>
<reference evidence="4" key="1">
    <citation type="journal article" date="2020" name="Stud. Mycol.">
        <title>101 Dothideomycetes genomes: a test case for predicting lifestyles and emergence of pathogens.</title>
        <authorList>
            <person name="Haridas S."/>
            <person name="Albert R."/>
            <person name="Binder M."/>
            <person name="Bloem J."/>
            <person name="Labutti K."/>
            <person name="Salamov A."/>
            <person name="Andreopoulos B."/>
            <person name="Baker S."/>
            <person name="Barry K."/>
            <person name="Bills G."/>
            <person name="Bluhm B."/>
            <person name="Cannon C."/>
            <person name="Castanera R."/>
            <person name="Culley D."/>
            <person name="Daum C."/>
            <person name="Ezra D."/>
            <person name="Gonzalez J."/>
            <person name="Henrissat B."/>
            <person name="Kuo A."/>
            <person name="Liang C."/>
            <person name="Lipzen A."/>
            <person name="Lutzoni F."/>
            <person name="Magnuson J."/>
            <person name="Mondo S."/>
            <person name="Nolan M."/>
            <person name="Ohm R."/>
            <person name="Pangilinan J."/>
            <person name="Park H.-J."/>
            <person name="Ramirez L."/>
            <person name="Alfaro M."/>
            <person name="Sun H."/>
            <person name="Tritt A."/>
            <person name="Yoshinaga Y."/>
            <person name="Zwiers L.-H."/>
            <person name="Turgeon B."/>
            <person name="Goodwin S."/>
            <person name="Spatafora J."/>
            <person name="Crous P."/>
            <person name="Grigoriev I."/>
        </authorList>
    </citation>
    <scope>NUCLEOTIDE SEQUENCE</scope>
    <source>
        <strain evidence="4">ATCC 36951</strain>
    </source>
</reference>
<dbReference type="Gene3D" id="3.40.718.10">
    <property type="entry name" value="Isopropylmalate Dehydrogenase"/>
    <property type="match status" value="1"/>
</dbReference>
<dbReference type="Proteomes" id="UP000799537">
    <property type="component" value="Unassembled WGS sequence"/>
</dbReference>
<dbReference type="RefSeq" id="XP_033671357.1">
    <property type="nucleotide sequence ID" value="XM_033811825.1"/>
</dbReference>
<dbReference type="PANTHER" id="PTHR11835">
    <property type="entry name" value="DECARBOXYLATING DEHYDROGENASES-ISOCITRATE, ISOPROPYLMALATE, TARTRATE"/>
    <property type="match status" value="1"/>
</dbReference>
<keyword evidence="2" id="KW-0560">Oxidoreductase</keyword>
<comment type="similarity">
    <text evidence="1">Belongs to the isocitrate and isopropylmalate dehydrogenases family.</text>
</comment>
<name>A0A6A6CW83_ZASCE</name>
<evidence type="ECO:0000256" key="1">
    <source>
        <dbReference type="ARBA" id="ARBA00007769"/>
    </source>
</evidence>
<proteinExistence type="inferred from homology"/>
<dbReference type="PANTHER" id="PTHR11835:SF34">
    <property type="entry name" value="ISOCITRATE DEHYDROGENASE [NAD] SUBUNIT ALPHA, MITOCHONDRIAL"/>
    <property type="match status" value="1"/>
</dbReference>
<evidence type="ECO:0000259" key="3">
    <source>
        <dbReference type="SMART" id="SM01329"/>
    </source>
</evidence>
<sequence length="365" mass="39496">MSDPPLIVSVLKGNGIGPEIIKSTIAVLESTCINFEWREVPIAEESIKLYGHPIAPEVVAQLRQTKHCIKAPLIVKPGQGKTVCVQPDGSQSTYPSLNNAVRRELGLFVNVRPIRGYTGVSGAYEDLDIAIMREVTEDVYIGHEHGIGNDLAAEAIKLTTRSASLRVAKYGFEYAVRMKRERVTCVHKANVLGMTDGLFLRCFYEVAAQYPQFKVDDVMIDAACYLIVKDPKRFDVVVTPNQYGDIFSDLAAGLVGSLGLAPGANISDDVCTYEASHGAAPDIAGLGIANPLALILSGVEMLRNAAYQKQADAVQRAIAEFLQKKQYLTPDLGGIAKTEEMTAALVQGVRSQLTEDGPAGRTVKF</sequence>
<dbReference type="AlphaFoldDB" id="A0A6A6CW83"/>
<dbReference type="GO" id="GO:0006102">
    <property type="term" value="P:isocitrate metabolic process"/>
    <property type="evidence" value="ECO:0007669"/>
    <property type="project" value="TreeGrafter"/>
</dbReference>
<dbReference type="EMBL" id="ML993585">
    <property type="protein sequence ID" value="KAF2170468.1"/>
    <property type="molecule type" value="Genomic_DNA"/>
</dbReference>
<dbReference type="Pfam" id="PF00180">
    <property type="entry name" value="Iso_dh"/>
    <property type="match status" value="1"/>
</dbReference>
<dbReference type="SUPFAM" id="SSF53659">
    <property type="entry name" value="Isocitrate/Isopropylmalate dehydrogenase-like"/>
    <property type="match status" value="1"/>
</dbReference>
<organism evidence="4 5">
    <name type="scientific">Zasmidium cellare ATCC 36951</name>
    <dbReference type="NCBI Taxonomy" id="1080233"/>
    <lineage>
        <taxon>Eukaryota</taxon>
        <taxon>Fungi</taxon>
        <taxon>Dikarya</taxon>
        <taxon>Ascomycota</taxon>
        <taxon>Pezizomycotina</taxon>
        <taxon>Dothideomycetes</taxon>
        <taxon>Dothideomycetidae</taxon>
        <taxon>Mycosphaerellales</taxon>
        <taxon>Mycosphaerellaceae</taxon>
        <taxon>Zasmidium</taxon>
    </lineage>
</organism>
<gene>
    <name evidence="4" type="ORF">M409DRAFT_51507</name>
</gene>
<evidence type="ECO:0000256" key="2">
    <source>
        <dbReference type="ARBA" id="ARBA00023002"/>
    </source>
</evidence>
<dbReference type="GO" id="GO:0006099">
    <property type="term" value="P:tricarboxylic acid cycle"/>
    <property type="evidence" value="ECO:0007669"/>
    <property type="project" value="TreeGrafter"/>
</dbReference>
<dbReference type="GeneID" id="54565097"/>
<dbReference type="GO" id="GO:0004449">
    <property type="term" value="F:isocitrate dehydrogenase (NAD+) activity"/>
    <property type="evidence" value="ECO:0007669"/>
    <property type="project" value="TreeGrafter"/>
</dbReference>
<feature type="domain" description="Isopropylmalate dehydrogenase-like" evidence="3">
    <location>
        <begin position="7"/>
        <end position="345"/>
    </location>
</feature>
<keyword evidence="5" id="KW-1185">Reference proteome</keyword>
<protein>
    <recommendedName>
        <fullName evidence="3">Isopropylmalate dehydrogenase-like domain-containing protein</fullName>
    </recommendedName>
</protein>
<evidence type="ECO:0000313" key="4">
    <source>
        <dbReference type="EMBL" id="KAF2170468.1"/>
    </source>
</evidence>